<sequence>MATNMLKCNSCNVVINEVLAFICNKIDVMDEESINRICVSAFSETEVKSAKDLLFQSVATAKRKKTRKRDGKTLRDIDDIICLLKETNPEEIPVFVARDLQKLPPVLFDHVDVTRLLKDLLRMQSDINQIREEYATVEHLQAIKSEVGLLKSTVCASPGTSTGNKVNNLDNTTFTEENKSKNTNVIPVSQIIHTKIAEKNFCNKEIDLQNEGEHKIPSSRSTHLACSPRPARAPLPRAPVPSPPVPVMSLSQGHTDGSNEQQQSQAKRTSFANIARNGVWKQDQRNEEWIKVQRNRVKNKFVGTRGKAETAPNTNFKAADRKIPVYIYNVAKDVTVCDILDYIASKTNVEVSIEKMQMTLAKEYDSYKIFVPGKLHNRAILVFSVYMPTNSVDNLVEFTQCLCEINAIIENNSVESVFMLGDFNAHPVKHPLLAIIILSGKHKKHVIFLDGINMYAMHMLRLGSHIARGY</sequence>
<feature type="compositionally biased region" description="Polar residues" evidence="1">
    <location>
        <begin position="252"/>
        <end position="268"/>
    </location>
</feature>
<reference evidence="3" key="1">
    <citation type="submission" date="2025-08" db="UniProtKB">
        <authorList>
            <consortium name="RefSeq"/>
        </authorList>
    </citation>
    <scope>IDENTIFICATION</scope>
    <source>
        <strain evidence="3">Ishihara</strain>
        <tissue evidence="3">Whole body</tissue>
    </source>
</reference>
<keyword evidence="2" id="KW-1185">Reference proteome</keyword>
<dbReference type="SUPFAM" id="SSF56219">
    <property type="entry name" value="DNase I-like"/>
    <property type="match status" value="1"/>
</dbReference>
<dbReference type="KEGG" id="sliu:111354602"/>
<evidence type="ECO:0000313" key="3">
    <source>
        <dbReference type="RefSeq" id="XP_022823917.1"/>
    </source>
</evidence>
<dbReference type="GeneID" id="111354602"/>
<evidence type="ECO:0000313" key="2">
    <source>
        <dbReference type="Proteomes" id="UP000301870"/>
    </source>
</evidence>
<accession>A0A9J7E7Z3</accession>
<gene>
    <name evidence="3" type="primary">LOC111354602</name>
</gene>
<evidence type="ECO:0000256" key="1">
    <source>
        <dbReference type="SAM" id="MobiDB-lite"/>
    </source>
</evidence>
<protein>
    <submittedName>
        <fullName evidence="3">Uncharacterized protein LOC111354602</fullName>
    </submittedName>
</protein>
<proteinExistence type="predicted"/>
<dbReference type="Proteomes" id="UP000301870">
    <property type="component" value="Chromosome 18"/>
</dbReference>
<dbReference type="InterPro" id="IPR036691">
    <property type="entry name" value="Endo/exonu/phosph_ase_sf"/>
</dbReference>
<feature type="region of interest" description="Disordered" evidence="1">
    <location>
        <begin position="212"/>
        <end position="268"/>
    </location>
</feature>
<organism evidence="2 3">
    <name type="scientific">Spodoptera litura</name>
    <name type="common">Asian cotton leafworm</name>
    <dbReference type="NCBI Taxonomy" id="69820"/>
    <lineage>
        <taxon>Eukaryota</taxon>
        <taxon>Metazoa</taxon>
        <taxon>Ecdysozoa</taxon>
        <taxon>Arthropoda</taxon>
        <taxon>Hexapoda</taxon>
        <taxon>Insecta</taxon>
        <taxon>Pterygota</taxon>
        <taxon>Neoptera</taxon>
        <taxon>Endopterygota</taxon>
        <taxon>Lepidoptera</taxon>
        <taxon>Glossata</taxon>
        <taxon>Ditrysia</taxon>
        <taxon>Noctuoidea</taxon>
        <taxon>Noctuidae</taxon>
        <taxon>Amphipyrinae</taxon>
        <taxon>Spodoptera</taxon>
    </lineage>
</organism>
<dbReference type="Gene3D" id="3.60.10.10">
    <property type="entry name" value="Endonuclease/exonuclease/phosphatase"/>
    <property type="match status" value="1"/>
</dbReference>
<dbReference type="RefSeq" id="XP_022823917.1">
    <property type="nucleotide sequence ID" value="XM_022968149.1"/>
</dbReference>
<dbReference type="OrthoDB" id="7477592at2759"/>
<name>A0A9J7E7Z3_SPOLT</name>
<feature type="compositionally biased region" description="Pro residues" evidence="1">
    <location>
        <begin position="231"/>
        <end position="246"/>
    </location>
</feature>
<dbReference type="AlphaFoldDB" id="A0A9J7E7Z3"/>